<dbReference type="EMBL" id="CM003535">
    <property type="protein sequence ID" value="RCV37095.1"/>
    <property type="molecule type" value="Genomic_DNA"/>
</dbReference>
<dbReference type="SUPFAM" id="SSF57850">
    <property type="entry name" value="RING/U-box"/>
    <property type="match status" value="1"/>
</dbReference>
<keyword evidence="1" id="KW-0479">Metal-binding</keyword>
<dbReference type="OrthoDB" id="21204at2759"/>
<evidence type="ECO:0000259" key="6">
    <source>
        <dbReference type="PROSITE" id="PS50089"/>
    </source>
</evidence>
<dbReference type="InterPro" id="IPR013083">
    <property type="entry name" value="Znf_RING/FYVE/PHD"/>
</dbReference>
<organism evidence="7">
    <name type="scientific">Setaria italica</name>
    <name type="common">Foxtail millet</name>
    <name type="synonym">Panicum italicum</name>
    <dbReference type="NCBI Taxonomy" id="4555"/>
    <lineage>
        <taxon>Eukaryota</taxon>
        <taxon>Viridiplantae</taxon>
        <taxon>Streptophyta</taxon>
        <taxon>Embryophyta</taxon>
        <taxon>Tracheophyta</taxon>
        <taxon>Spermatophyta</taxon>
        <taxon>Magnoliopsida</taxon>
        <taxon>Liliopsida</taxon>
        <taxon>Poales</taxon>
        <taxon>Poaceae</taxon>
        <taxon>PACMAD clade</taxon>
        <taxon>Panicoideae</taxon>
        <taxon>Panicodae</taxon>
        <taxon>Paniceae</taxon>
        <taxon>Cenchrinae</taxon>
        <taxon>Setaria</taxon>
    </lineage>
</organism>
<dbReference type="PROSITE" id="PS50089">
    <property type="entry name" value="ZF_RING_2"/>
    <property type="match status" value="1"/>
</dbReference>
<keyword evidence="3" id="KW-0862">Zinc</keyword>
<evidence type="ECO:0000256" key="2">
    <source>
        <dbReference type="ARBA" id="ARBA00022771"/>
    </source>
</evidence>
<dbReference type="PANTHER" id="PTHR15710:SF73">
    <property type="entry name" value="RING-TYPE DOMAIN-CONTAINING PROTEIN"/>
    <property type="match status" value="1"/>
</dbReference>
<dbReference type="AlphaFoldDB" id="A0A368S3U0"/>
<feature type="compositionally biased region" description="Acidic residues" evidence="5">
    <location>
        <begin position="260"/>
        <end position="274"/>
    </location>
</feature>
<sequence length="294" mass="33158">MTPLKSEPAIARREGRFWMRIGIEEAGSESDTARVRSKQQQQIGVRLPVICRHHRLHNQSIHPSINSSSLSWPLFLLGAVSLPIPAMEEDIVWEIGEIEAQGGGESPPLFDQATPPPLYPPASVSSLTRGDAAAASISNKRGRVAASSKAIQGLREVTAPPTDGSDDDCCAICLQDLDYSDKAHPVPVRAMPCSHTFHEHCIFEWLRRNAVCPLCRHQLSTEDDHEQEQEQGRRRRRRIRNFRIPFLYIDEDGRPRYGSSDDEEEEEEEVDPEQFEVALREFYAGLDQTIRPQS</sequence>
<dbReference type="GO" id="GO:0008270">
    <property type="term" value="F:zinc ion binding"/>
    <property type="evidence" value="ECO:0007669"/>
    <property type="project" value="UniProtKB-KW"/>
</dbReference>
<proteinExistence type="predicted"/>
<feature type="region of interest" description="Disordered" evidence="5">
    <location>
        <begin position="250"/>
        <end position="274"/>
    </location>
</feature>
<dbReference type="PANTHER" id="PTHR15710">
    <property type="entry name" value="E3 UBIQUITIN-PROTEIN LIGASE PRAJA"/>
    <property type="match status" value="1"/>
</dbReference>
<dbReference type="Gene3D" id="3.30.40.10">
    <property type="entry name" value="Zinc/RING finger domain, C3HC4 (zinc finger)"/>
    <property type="match status" value="1"/>
</dbReference>
<evidence type="ECO:0000256" key="3">
    <source>
        <dbReference type="ARBA" id="ARBA00022833"/>
    </source>
</evidence>
<gene>
    <name evidence="7" type="ORF">SETIT_8G035500v2</name>
</gene>
<feature type="domain" description="RING-type" evidence="6">
    <location>
        <begin position="170"/>
        <end position="216"/>
    </location>
</feature>
<accession>A0A368S3U0</accession>
<evidence type="ECO:0000256" key="1">
    <source>
        <dbReference type="ARBA" id="ARBA00022723"/>
    </source>
</evidence>
<dbReference type="KEGG" id="sita:101759962"/>
<name>A0A368S3U0_SETIT</name>
<evidence type="ECO:0000256" key="4">
    <source>
        <dbReference type="PROSITE-ProRule" id="PRU00175"/>
    </source>
</evidence>
<reference evidence="7" key="2">
    <citation type="submission" date="2015-07" db="EMBL/GenBank/DDBJ databases">
        <authorList>
            <person name="Noorani M."/>
        </authorList>
    </citation>
    <scope>NUCLEOTIDE SEQUENCE</scope>
    <source>
        <strain evidence="7">Yugu1</strain>
    </source>
</reference>
<evidence type="ECO:0000256" key="5">
    <source>
        <dbReference type="SAM" id="MobiDB-lite"/>
    </source>
</evidence>
<dbReference type="Pfam" id="PF13639">
    <property type="entry name" value="zf-RING_2"/>
    <property type="match status" value="1"/>
</dbReference>
<keyword evidence="2 4" id="KW-0863">Zinc-finger</keyword>
<dbReference type="SMART" id="SM00184">
    <property type="entry name" value="RING"/>
    <property type="match status" value="1"/>
</dbReference>
<evidence type="ECO:0000313" key="7">
    <source>
        <dbReference type="EMBL" id="RCV37095.1"/>
    </source>
</evidence>
<dbReference type="InterPro" id="IPR001841">
    <property type="entry name" value="Znf_RING"/>
</dbReference>
<reference evidence="7" key="1">
    <citation type="journal article" date="2012" name="Nat. Biotechnol.">
        <title>Reference genome sequence of the model plant Setaria.</title>
        <authorList>
            <person name="Bennetzen J.L."/>
            <person name="Schmutz J."/>
            <person name="Wang H."/>
            <person name="Percifield R."/>
            <person name="Hawkins J."/>
            <person name="Pontaroli A.C."/>
            <person name="Estep M."/>
            <person name="Feng L."/>
            <person name="Vaughn J.N."/>
            <person name="Grimwood J."/>
            <person name="Jenkins J."/>
            <person name="Barry K."/>
            <person name="Lindquist E."/>
            <person name="Hellsten U."/>
            <person name="Deshpande S."/>
            <person name="Wang X."/>
            <person name="Wu X."/>
            <person name="Mitros T."/>
            <person name="Triplett J."/>
            <person name="Yang X."/>
            <person name="Ye C.Y."/>
            <person name="Mauro-Herrera M."/>
            <person name="Wang L."/>
            <person name="Li P."/>
            <person name="Sharma M."/>
            <person name="Sharma R."/>
            <person name="Ronald P.C."/>
            <person name="Panaud O."/>
            <person name="Kellogg E.A."/>
            <person name="Brutnell T.P."/>
            <person name="Doust A.N."/>
            <person name="Tuskan G.A."/>
            <person name="Rokhsar D."/>
            <person name="Devos K.M."/>
        </authorList>
    </citation>
    <scope>NUCLEOTIDE SEQUENCE [LARGE SCALE GENOMIC DNA]</scope>
    <source>
        <strain evidence="7">Yugu1</strain>
    </source>
</reference>
<dbReference type="STRING" id="4555.A0A368S3U0"/>
<protein>
    <recommendedName>
        <fullName evidence="6">RING-type domain-containing protein</fullName>
    </recommendedName>
</protein>